<accession>A0ABN3NJA9</accession>
<dbReference type="EC" id="2.7.11.1" evidence="1"/>
<dbReference type="Gene3D" id="3.30.200.20">
    <property type="entry name" value="Phosphorylase Kinase, domain 1"/>
    <property type="match status" value="1"/>
</dbReference>
<organism evidence="10 11">
    <name type="scientific">Pilimelia columellifera subsp. columellifera</name>
    <dbReference type="NCBI Taxonomy" id="706583"/>
    <lineage>
        <taxon>Bacteria</taxon>
        <taxon>Bacillati</taxon>
        <taxon>Actinomycetota</taxon>
        <taxon>Actinomycetes</taxon>
        <taxon>Micromonosporales</taxon>
        <taxon>Micromonosporaceae</taxon>
        <taxon>Pilimelia</taxon>
    </lineage>
</organism>
<evidence type="ECO:0000256" key="3">
    <source>
        <dbReference type="ARBA" id="ARBA00022679"/>
    </source>
</evidence>
<keyword evidence="11" id="KW-1185">Reference proteome</keyword>
<evidence type="ECO:0000256" key="5">
    <source>
        <dbReference type="ARBA" id="ARBA00022777"/>
    </source>
</evidence>
<keyword evidence="3" id="KW-0808">Transferase</keyword>
<keyword evidence="5 10" id="KW-0418">Kinase</keyword>
<feature type="domain" description="Protein kinase" evidence="9">
    <location>
        <begin position="48"/>
        <end position="314"/>
    </location>
</feature>
<feature type="compositionally biased region" description="Low complexity" evidence="8">
    <location>
        <begin position="540"/>
        <end position="551"/>
    </location>
</feature>
<keyword evidence="2" id="KW-0723">Serine/threonine-protein kinase</keyword>
<comment type="caution">
    <text evidence="10">The sequence shown here is derived from an EMBL/GenBank/DDBJ whole genome shotgun (WGS) entry which is preliminary data.</text>
</comment>
<dbReference type="Proteomes" id="UP001499978">
    <property type="component" value="Unassembled WGS sequence"/>
</dbReference>
<keyword evidence="6 7" id="KW-0067">ATP-binding</keyword>
<dbReference type="InterPro" id="IPR008271">
    <property type="entry name" value="Ser/Thr_kinase_AS"/>
</dbReference>
<feature type="binding site" evidence="7">
    <location>
        <position position="77"/>
    </location>
    <ligand>
        <name>ATP</name>
        <dbReference type="ChEBI" id="CHEBI:30616"/>
    </ligand>
</feature>
<dbReference type="EMBL" id="BAAARY010000009">
    <property type="protein sequence ID" value="GAA2523942.1"/>
    <property type="molecule type" value="Genomic_DNA"/>
</dbReference>
<feature type="compositionally biased region" description="Low complexity" evidence="8">
    <location>
        <begin position="424"/>
        <end position="433"/>
    </location>
</feature>
<protein>
    <recommendedName>
        <fullName evidence="1">non-specific serine/threonine protein kinase</fullName>
        <ecNumber evidence="1">2.7.11.1</ecNumber>
    </recommendedName>
</protein>
<gene>
    <name evidence="10" type="ORF">GCM10010201_23000</name>
</gene>
<dbReference type="PROSITE" id="PS50011">
    <property type="entry name" value="PROTEIN_KINASE_DOM"/>
    <property type="match status" value="1"/>
</dbReference>
<name>A0ABN3NJA9_9ACTN</name>
<evidence type="ECO:0000256" key="7">
    <source>
        <dbReference type="PROSITE-ProRule" id="PRU10141"/>
    </source>
</evidence>
<evidence type="ECO:0000259" key="9">
    <source>
        <dbReference type="PROSITE" id="PS50011"/>
    </source>
</evidence>
<dbReference type="GO" id="GO:0016301">
    <property type="term" value="F:kinase activity"/>
    <property type="evidence" value="ECO:0007669"/>
    <property type="project" value="UniProtKB-KW"/>
</dbReference>
<evidence type="ECO:0000256" key="6">
    <source>
        <dbReference type="ARBA" id="ARBA00022840"/>
    </source>
</evidence>
<sequence length="697" mass="73321">MRDGHCHVDKNTAHDKVDHGRPGKPETPRAGTVIVMSPAQSQLIADRYRLVEPLGQGGMGRVWMARDELLHRDVAIKELIPPGGLTPDERQEMRERTLREARAIARFNHPNVVRIFDILRTDGDPWIVMEHVASRSLQEVIAQDGPMSTDQAAEIGAGMLAALRAAHRAGVVHRDVKPGNVLLGHDGRVVLTDFGLATVPGDPVVTRTGLVLGSPAYIAPERAHDGTAGPAADLWSLGATLYAAVEGQPPYARPSAIATLAALATEPPAPARRAGPLKPLLNGLLRKDPAQRIDAEEAERLLRRAIGRRARPSLSLLPGARRGQPERNRTTGQLANGVTSAPTPRAGGAPVIPGRAESPVADQVSAAGATAALPGGAVESVDATTVLDAGGRPNAGPATAPQAPKQGSDGSRTGKGGRTPPPASSTSPRRTVPDRAVAAPAALAAGTAVTPARVGRRARVVASLRGSFDILRQRPAWLAGGAATAVAVAATVAMAMPGDRPAGPVAAANGGLPSTAPSGTPADTGAPGGVPPTAPPSAAPTPVVTPSSGPTAAKLPNGWRLYQGDGYTVGVPAGWRVQRDGQMLFFRENSGQYRLLGIGNMRSAVSDPVAELREQERQRRGRYGQYNRIAIRPVDYRVGPAADWEFNYTKAARLHVVHRGIVTGPRSWHSIFWLTPERTWKANVPYFNAVVNSFQVR</sequence>
<feature type="region of interest" description="Disordered" evidence="8">
    <location>
        <begin position="1"/>
        <end position="30"/>
    </location>
</feature>
<evidence type="ECO:0000256" key="2">
    <source>
        <dbReference type="ARBA" id="ARBA00022527"/>
    </source>
</evidence>
<feature type="compositionally biased region" description="Pro residues" evidence="8">
    <location>
        <begin position="529"/>
        <end position="539"/>
    </location>
</feature>
<evidence type="ECO:0000256" key="4">
    <source>
        <dbReference type="ARBA" id="ARBA00022741"/>
    </source>
</evidence>
<feature type="region of interest" description="Disordered" evidence="8">
    <location>
        <begin position="387"/>
        <end position="433"/>
    </location>
</feature>
<dbReference type="InterPro" id="IPR000719">
    <property type="entry name" value="Prot_kinase_dom"/>
</dbReference>
<feature type="compositionally biased region" description="Basic and acidic residues" evidence="8">
    <location>
        <begin position="1"/>
        <end position="27"/>
    </location>
</feature>
<dbReference type="Pfam" id="PF00069">
    <property type="entry name" value="Pkinase"/>
    <property type="match status" value="1"/>
</dbReference>
<dbReference type="SMART" id="SM00220">
    <property type="entry name" value="S_TKc"/>
    <property type="match status" value="1"/>
</dbReference>
<dbReference type="Gene3D" id="1.10.510.10">
    <property type="entry name" value="Transferase(Phosphotransferase) domain 1"/>
    <property type="match status" value="1"/>
</dbReference>
<reference evidence="10 11" key="1">
    <citation type="journal article" date="2019" name="Int. J. Syst. Evol. Microbiol.">
        <title>The Global Catalogue of Microorganisms (GCM) 10K type strain sequencing project: providing services to taxonomists for standard genome sequencing and annotation.</title>
        <authorList>
            <consortium name="The Broad Institute Genomics Platform"/>
            <consortium name="The Broad Institute Genome Sequencing Center for Infectious Disease"/>
            <person name="Wu L."/>
            <person name="Ma J."/>
        </authorList>
    </citation>
    <scope>NUCLEOTIDE SEQUENCE [LARGE SCALE GENOMIC DNA]</scope>
    <source>
        <strain evidence="10 11">JCM 3367</strain>
    </source>
</reference>
<dbReference type="PANTHER" id="PTHR43289">
    <property type="entry name" value="MITOGEN-ACTIVATED PROTEIN KINASE KINASE KINASE 20-RELATED"/>
    <property type="match status" value="1"/>
</dbReference>
<dbReference type="CDD" id="cd14014">
    <property type="entry name" value="STKc_PknB_like"/>
    <property type="match status" value="1"/>
</dbReference>
<dbReference type="PROSITE" id="PS00108">
    <property type="entry name" value="PROTEIN_KINASE_ST"/>
    <property type="match status" value="1"/>
</dbReference>
<evidence type="ECO:0000256" key="8">
    <source>
        <dbReference type="SAM" id="MobiDB-lite"/>
    </source>
</evidence>
<evidence type="ECO:0000256" key="1">
    <source>
        <dbReference type="ARBA" id="ARBA00012513"/>
    </source>
</evidence>
<evidence type="ECO:0000313" key="10">
    <source>
        <dbReference type="EMBL" id="GAA2523942.1"/>
    </source>
</evidence>
<dbReference type="PANTHER" id="PTHR43289:SF6">
    <property type="entry name" value="SERINE_THREONINE-PROTEIN KINASE NEKL-3"/>
    <property type="match status" value="1"/>
</dbReference>
<evidence type="ECO:0000313" key="11">
    <source>
        <dbReference type="Proteomes" id="UP001499978"/>
    </source>
</evidence>
<feature type="region of interest" description="Disordered" evidence="8">
    <location>
        <begin position="313"/>
        <end position="360"/>
    </location>
</feature>
<dbReference type="InterPro" id="IPR011009">
    <property type="entry name" value="Kinase-like_dom_sf"/>
</dbReference>
<proteinExistence type="predicted"/>
<dbReference type="InterPro" id="IPR017441">
    <property type="entry name" value="Protein_kinase_ATP_BS"/>
</dbReference>
<feature type="compositionally biased region" description="Low complexity" evidence="8">
    <location>
        <begin position="515"/>
        <end position="525"/>
    </location>
</feature>
<dbReference type="PROSITE" id="PS00107">
    <property type="entry name" value="PROTEIN_KINASE_ATP"/>
    <property type="match status" value="1"/>
</dbReference>
<feature type="compositionally biased region" description="Polar residues" evidence="8">
    <location>
        <begin position="330"/>
        <end position="342"/>
    </location>
</feature>
<keyword evidence="4 7" id="KW-0547">Nucleotide-binding</keyword>
<dbReference type="SUPFAM" id="SSF56112">
    <property type="entry name" value="Protein kinase-like (PK-like)"/>
    <property type="match status" value="1"/>
</dbReference>
<feature type="region of interest" description="Disordered" evidence="8">
    <location>
        <begin position="505"/>
        <end position="556"/>
    </location>
</feature>